<dbReference type="SUPFAM" id="SSF75217">
    <property type="entry name" value="alpha/beta knot"/>
    <property type="match status" value="1"/>
</dbReference>
<comment type="caution">
    <text evidence="6">The sequence shown here is derived from an EMBL/GenBank/DDBJ whole genome shotgun (WGS) entry which is preliminary data.</text>
</comment>
<evidence type="ECO:0000313" key="6">
    <source>
        <dbReference type="EMBL" id="GAA4466487.1"/>
    </source>
</evidence>
<keyword evidence="7" id="KW-1185">Reference proteome</keyword>
<sequence length="288" mass="31147">MSDSEPLILRSPANPTVRRLIRLRDNRTRRREKRLLVDGWRETLQAIDAGLDLVGLYLPESSPADPNHAAAKEETANHDPRVRIVIEKAKTSQTIRVVSDAIMSRIAYGESPRGVVSEFVQPDHSLDELSLPPNALVLVLDSLEKPGNIGAVFRCADAAGVDAVILCGGGSDIYNPNAIRSSLGTVFQIPTAVGSESDVARFLCDQKIRLLAARVESSDELWATDFSGSIAIIVGSEANGLGSRWQRDGDGNTIAGVRIPMFGKVDSLNVSVSAAVVLFEARRNRPRS</sequence>
<dbReference type="GO" id="GO:0008168">
    <property type="term" value="F:methyltransferase activity"/>
    <property type="evidence" value="ECO:0007669"/>
    <property type="project" value="UniProtKB-KW"/>
</dbReference>
<evidence type="ECO:0000259" key="4">
    <source>
        <dbReference type="Pfam" id="PF00588"/>
    </source>
</evidence>
<evidence type="ECO:0000313" key="7">
    <source>
        <dbReference type="Proteomes" id="UP001500840"/>
    </source>
</evidence>
<keyword evidence="2 6" id="KW-0489">Methyltransferase</keyword>
<evidence type="ECO:0000256" key="1">
    <source>
        <dbReference type="ARBA" id="ARBA00007228"/>
    </source>
</evidence>
<dbReference type="RefSeq" id="WP_339937361.1">
    <property type="nucleotide sequence ID" value="NZ_BAABGA010000082.1"/>
</dbReference>
<name>A0ABP8NJI6_9BACT</name>
<comment type="similarity">
    <text evidence="1">Belongs to the class IV-like SAM-binding methyltransferase superfamily. RNA methyltransferase TrmH family.</text>
</comment>
<dbReference type="GO" id="GO:0032259">
    <property type="term" value="P:methylation"/>
    <property type="evidence" value="ECO:0007669"/>
    <property type="project" value="UniProtKB-KW"/>
</dbReference>
<dbReference type="PANTHER" id="PTHR43191">
    <property type="entry name" value="RRNA METHYLTRANSFERASE 3"/>
    <property type="match status" value="1"/>
</dbReference>
<dbReference type="InterPro" id="IPR001537">
    <property type="entry name" value="SpoU_MeTrfase"/>
</dbReference>
<dbReference type="InterPro" id="IPR029026">
    <property type="entry name" value="tRNA_m1G_MTases_N"/>
</dbReference>
<evidence type="ECO:0000256" key="3">
    <source>
        <dbReference type="ARBA" id="ARBA00022679"/>
    </source>
</evidence>
<evidence type="ECO:0000256" key="2">
    <source>
        <dbReference type="ARBA" id="ARBA00022603"/>
    </source>
</evidence>
<dbReference type="PANTHER" id="PTHR43191:SF2">
    <property type="entry name" value="RRNA METHYLTRANSFERASE 3, MITOCHONDRIAL"/>
    <property type="match status" value="1"/>
</dbReference>
<dbReference type="SUPFAM" id="SSF55315">
    <property type="entry name" value="L30e-like"/>
    <property type="match status" value="1"/>
</dbReference>
<dbReference type="Pfam" id="PF00588">
    <property type="entry name" value="SpoU_methylase"/>
    <property type="match status" value="1"/>
</dbReference>
<dbReference type="EMBL" id="BAABGA010000082">
    <property type="protein sequence ID" value="GAA4466487.1"/>
    <property type="molecule type" value="Genomic_DNA"/>
</dbReference>
<dbReference type="InterPro" id="IPR029028">
    <property type="entry name" value="Alpha/beta_knot_MTases"/>
</dbReference>
<dbReference type="Gene3D" id="3.30.1330.30">
    <property type="match status" value="1"/>
</dbReference>
<proteinExistence type="inferred from homology"/>
<protein>
    <submittedName>
        <fullName evidence="6">RNA methyltransferase</fullName>
    </submittedName>
</protein>
<reference evidence="7" key="1">
    <citation type="journal article" date="2019" name="Int. J. Syst. Evol. Microbiol.">
        <title>The Global Catalogue of Microorganisms (GCM) 10K type strain sequencing project: providing services to taxonomists for standard genome sequencing and annotation.</title>
        <authorList>
            <consortium name="The Broad Institute Genomics Platform"/>
            <consortium name="The Broad Institute Genome Sequencing Center for Infectious Disease"/>
            <person name="Wu L."/>
            <person name="Ma J."/>
        </authorList>
    </citation>
    <scope>NUCLEOTIDE SEQUENCE [LARGE SCALE GENOMIC DNA]</scope>
    <source>
        <strain evidence="7">JCM 17759</strain>
    </source>
</reference>
<accession>A0ABP8NJI6</accession>
<keyword evidence="3" id="KW-0808">Transferase</keyword>
<feature type="domain" description="tRNA/rRNA methyltransferase SpoU type" evidence="4">
    <location>
        <begin position="136"/>
        <end position="279"/>
    </location>
</feature>
<dbReference type="InterPro" id="IPR029064">
    <property type="entry name" value="Ribosomal_eL30-like_sf"/>
</dbReference>
<dbReference type="Proteomes" id="UP001500840">
    <property type="component" value="Unassembled WGS sequence"/>
</dbReference>
<dbReference type="InterPro" id="IPR053888">
    <property type="entry name" value="MRM3-like_sub_bind"/>
</dbReference>
<organism evidence="6 7">
    <name type="scientific">Novipirellula rosea</name>
    <dbReference type="NCBI Taxonomy" id="1031540"/>
    <lineage>
        <taxon>Bacteria</taxon>
        <taxon>Pseudomonadati</taxon>
        <taxon>Planctomycetota</taxon>
        <taxon>Planctomycetia</taxon>
        <taxon>Pirellulales</taxon>
        <taxon>Pirellulaceae</taxon>
        <taxon>Novipirellula</taxon>
    </lineage>
</organism>
<dbReference type="Pfam" id="PF22435">
    <property type="entry name" value="MRM3-like_sub_bind"/>
    <property type="match status" value="1"/>
</dbReference>
<dbReference type="Gene3D" id="3.40.1280.10">
    <property type="match status" value="1"/>
</dbReference>
<dbReference type="InterPro" id="IPR051259">
    <property type="entry name" value="rRNA_Methyltransferase"/>
</dbReference>
<evidence type="ECO:0000259" key="5">
    <source>
        <dbReference type="Pfam" id="PF22435"/>
    </source>
</evidence>
<gene>
    <name evidence="6" type="ORF">GCM10023156_55340</name>
</gene>
<feature type="domain" description="MRM3-like substrate binding" evidence="5">
    <location>
        <begin position="14"/>
        <end position="116"/>
    </location>
</feature>